<dbReference type="STRING" id="1227739.Hsw_1822"/>
<sequence>MNHPLHAFSPFSWKRAALLQPLCITLLSSGLATAATLPTAAQEFLEKPITLQAQNETVHTVLSKIETQADIRFQYSRQLIGASRRVTIQATGQPLAEVLHALLDPLRIAYEPITSGIILKPAAVAAATADVTVTGRVVDEKGAALPGVNVVVKGTSTGTQTDGDGRYTLQAPEGATLVFSFVGYTIQEVPLNGRTTLDVNLAPDSQALNEVVVVGYGTQRKTDVTGAVARIEAAEIVNQPVQTPTQALQGKTAGVQITTDGTPNAQPTVRIRGTGTLLAGANPLYVVDGVQTTDIRNLSNSDIETIDVLKDASAAAIYGVRGANGVIIVTTKKGKQGKPVLSYNTTVGFKQAAHLVKMADARQYTDYLRSTSPNITLPTSSADTDWYDQLLRRAMYQNHNLAVSGANESVRYYFSGNLLQDDGLAIQNKFSRLTVRSNTDFTISPKFSINSQASFSRANTRDVNFGAAFQNAYRASPLITAKEGGRYGNTSAFGNVGNPLLDIEKNNNRSYENRLQGNVGLNFLPVEGLTLRSAINVDVIFNNRRNYNYQYLNDEATFLTAGGNQRNPQSSLEVTQINGSRYLWENTATYQRILAEKHNLTLLAGTVMEEGNTTSLSGLRRNVPEDPNQWYLGTGDPNTSVNGSPALGKDRRLSFLGRINYAFADKYLLTTNVRYDGTSKFNSSQRWGLFPSLGLGWILTEEGFLKDQNVLNFLKLRASYGQLGNDQIDPNSYITTAETNIPYVFNGQPVLGAVISQIKDRDVRWEVTTEYDAAVEFATLDNHLSGEVTYYRKKTTDALIPVNIPALFGDPDNQYITNAADISNRGVEAALTWRNTVGENFSYNFGVNATFNKNRIENLNGGQALFGGANNVTRSDNGVAAGAFYVLKADGVFQNQAEIDAYPRYTFFTPQPGDLKYADTNNDGTIDLRDRVYAGSYQPPMYFGINGGLNYRGLDFSFVFSGNVNNDVYNRKKQATGAVTDNVEADFARNRWTTSNPSQTDPFAIRNNTPNSTYFIESGSYIRLNNLVLGYTIPTDITKRARISSLRVYATAQNLFTLTNYSGFTPELPGGPLDSGIEATTYPTSRTLALGLNVNF</sequence>
<keyword evidence="10" id="KW-0675">Receptor</keyword>
<feature type="signal peptide" evidence="8">
    <location>
        <begin position="1"/>
        <end position="34"/>
    </location>
</feature>
<dbReference type="InterPro" id="IPR037066">
    <property type="entry name" value="Plug_dom_sf"/>
</dbReference>
<keyword evidence="8" id="KW-0732">Signal</keyword>
<name>W8F0B0_9BACT</name>
<dbReference type="AlphaFoldDB" id="W8F0B0"/>
<feature type="chain" id="PRO_5004908058" evidence="8">
    <location>
        <begin position="35"/>
        <end position="1096"/>
    </location>
</feature>
<evidence type="ECO:0000256" key="4">
    <source>
        <dbReference type="ARBA" id="ARBA00022692"/>
    </source>
</evidence>
<evidence type="ECO:0000256" key="3">
    <source>
        <dbReference type="ARBA" id="ARBA00022452"/>
    </source>
</evidence>
<evidence type="ECO:0000313" key="10">
    <source>
        <dbReference type="EMBL" id="AHJ97417.1"/>
    </source>
</evidence>
<dbReference type="SUPFAM" id="SSF56935">
    <property type="entry name" value="Porins"/>
    <property type="match status" value="1"/>
</dbReference>
<dbReference type="InterPro" id="IPR036942">
    <property type="entry name" value="Beta-barrel_TonB_sf"/>
</dbReference>
<dbReference type="InterPro" id="IPR023997">
    <property type="entry name" value="TonB-dep_OMP_SusC/RagA_CS"/>
</dbReference>
<gene>
    <name evidence="10" type="ORF">Hsw_1822</name>
</gene>
<dbReference type="Gene3D" id="2.40.170.20">
    <property type="entry name" value="TonB-dependent receptor, beta-barrel domain"/>
    <property type="match status" value="1"/>
</dbReference>
<keyword evidence="11" id="KW-1185">Reference proteome</keyword>
<evidence type="ECO:0000256" key="2">
    <source>
        <dbReference type="ARBA" id="ARBA00022448"/>
    </source>
</evidence>
<comment type="similarity">
    <text evidence="7">Belongs to the TonB-dependent receptor family.</text>
</comment>
<dbReference type="InterPro" id="IPR012910">
    <property type="entry name" value="Plug_dom"/>
</dbReference>
<dbReference type="NCBIfam" id="TIGR04057">
    <property type="entry name" value="SusC_RagA_signa"/>
    <property type="match status" value="1"/>
</dbReference>
<keyword evidence="4 7" id="KW-0812">Transmembrane</keyword>
<dbReference type="eggNOG" id="COG1629">
    <property type="taxonomic scope" value="Bacteria"/>
</dbReference>
<keyword evidence="6 7" id="KW-0998">Cell outer membrane</keyword>
<protein>
    <submittedName>
        <fullName evidence="10">TonB-dependent receptor</fullName>
    </submittedName>
</protein>
<dbReference type="GO" id="GO:0009279">
    <property type="term" value="C:cell outer membrane"/>
    <property type="evidence" value="ECO:0007669"/>
    <property type="project" value="UniProtKB-SubCell"/>
</dbReference>
<dbReference type="OrthoDB" id="9768177at2"/>
<feature type="domain" description="TonB-dependent receptor plug" evidence="9">
    <location>
        <begin position="221"/>
        <end position="326"/>
    </location>
</feature>
<evidence type="ECO:0000256" key="7">
    <source>
        <dbReference type="PROSITE-ProRule" id="PRU01360"/>
    </source>
</evidence>
<dbReference type="RefSeq" id="WP_052346324.1">
    <property type="nucleotide sequence ID" value="NZ_CP007145.1"/>
</dbReference>
<dbReference type="Proteomes" id="UP000019423">
    <property type="component" value="Chromosome"/>
</dbReference>
<dbReference type="Gene3D" id="2.170.130.10">
    <property type="entry name" value="TonB-dependent receptor, plug domain"/>
    <property type="match status" value="1"/>
</dbReference>
<dbReference type="EMBL" id="CP007145">
    <property type="protein sequence ID" value="AHJ97417.1"/>
    <property type="molecule type" value="Genomic_DNA"/>
</dbReference>
<evidence type="ECO:0000256" key="6">
    <source>
        <dbReference type="ARBA" id="ARBA00023237"/>
    </source>
</evidence>
<dbReference type="Pfam" id="PF13715">
    <property type="entry name" value="CarbopepD_reg_2"/>
    <property type="match status" value="1"/>
</dbReference>
<evidence type="ECO:0000259" key="9">
    <source>
        <dbReference type="Pfam" id="PF07715"/>
    </source>
</evidence>
<comment type="subcellular location">
    <subcellularLocation>
        <location evidence="1 7">Cell outer membrane</location>
        <topology evidence="1 7">Multi-pass membrane protein</topology>
    </subcellularLocation>
</comment>
<proteinExistence type="inferred from homology"/>
<dbReference type="HOGENOM" id="CLU_004317_0_2_10"/>
<keyword evidence="3 7" id="KW-1134">Transmembrane beta strand</keyword>
<dbReference type="FunFam" id="2.60.40.1120:FF:000003">
    <property type="entry name" value="Outer membrane protein Omp121"/>
    <property type="match status" value="1"/>
</dbReference>
<keyword evidence="2 7" id="KW-0813">Transport</keyword>
<dbReference type="Gene3D" id="2.60.40.1120">
    <property type="entry name" value="Carboxypeptidase-like, regulatory domain"/>
    <property type="match status" value="1"/>
</dbReference>
<dbReference type="InterPro" id="IPR008969">
    <property type="entry name" value="CarboxyPept-like_regulatory"/>
</dbReference>
<dbReference type="PATRIC" id="fig|1227739.3.peg.2042"/>
<dbReference type="Pfam" id="PF07715">
    <property type="entry name" value="Plug"/>
    <property type="match status" value="1"/>
</dbReference>
<reference evidence="10 11" key="1">
    <citation type="submission" date="2014-01" db="EMBL/GenBank/DDBJ databases">
        <title>Complete genome sequence of ionizing-radiation resistance bacterium Hymenobacter swuensis DY53.</title>
        <authorList>
            <person name="Jung J.-H."/>
            <person name="Jeong S.-W."/>
            <person name="Joe M.-H."/>
            <person name="Cho y.-j."/>
            <person name="Kim M.-K."/>
            <person name="Lim S.-Y."/>
        </authorList>
    </citation>
    <scope>NUCLEOTIDE SEQUENCE [LARGE SCALE GENOMIC DNA]</scope>
    <source>
        <strain evidence="10 11">DY53</strain>
    </source>
</reference>
<dbReference type="KEGG" id="hsw:Hsw_1822"/>
<evidence type="ECO:0000256" key="1">
    <source>
        <dbReference type="ARBA" id="ARBA00004571"/>
    </source>
</evidence>
<evidence type="ECO:0000256" key="5">
    <source>
        <dbReference type="ARBA" id="ARBA00023136"/>
    </source>
</evidence>
<organism evidence="10 11">
    <name type="scientific">Hymenobacter swuensis DY53</name>
    <dbReference type="NCBI Taxonomy" id="1227739"/>
    <lineage>
        <taxon>Bacteria</taxon>
        <taxon>Pseudomonadati</taxon>
        <taxon>Bacteroidota</taxon>
        <taxon>Cytophagia</taxon>
        <taxon>Cytophagales</taxon>
        <taxon>Hymenobacteraceae</taxon>
        <taxon>Hymenobacter</taxon>
    </lineage>
</organism>
<dbReference type="InterPro" id="IPR039426">
    <property type="entry name" value="TonB-dep_rcpt-like"/>
</dbReference>
<dbReference type="NCBIfam" id="TIGR04056">
    <property type="entry name" value="OMP_RagA_SusC"/>
    <property type="match status" value="1"/>
</dbReference>
<evidence type="ECO:0000256" key="8">
    <source>
        <dbReference type="SAM" id="SignalP"/>
    </source>
</evidence>
<dbReference type="PROSITE" id="PS52016">
    <property type="entry name" value="TONB_DEPENDENT_REC_3"/>
    <property type="match status" value="1"/>
</dbReference>
<accession>W8F0B0</accession>
<dbReference type="InterPro" id="IPR023996">
    <property type="entry name" value="TonB-dep_OMP_SusC/RagA"/>
</dbReference>
<dbReference type="SUPFAM" id="SSF49464">
    <property type="entry name" value="Carboxypeptidase regulatory domain-like"/>
    <property type="match status" value="1"/>
</dbReference>
<keyword evidence="5 7" id="KW-0472">Membrane</keyword>
<evidence type="ECO:0000313" key="11">
    <source>
        <dbReference type="Proteomes" id="UP000019423"/>
    </source>
</evidence>